<feature type="domain" description="Transposase DDE" evidence="3">
    <location>
        <begin position="392"/>
        <end position="518"/>
    </location>
</feature>
<dbReference type="InterPro" id="IPR025668">
    <property type="entry name" value="Tnp_DDE_dom"/>
</dbReference>
<name>A0A6V7RMB8_9BACL</name>
<dbReference type="InterPro" id="IPR008490">
    <property type="entry name" value="Transposase_InsH_N"/>
</dbReference>
<organism evidence="4 5">
    <name type="scientific">Phocicoccus schoeneichii</name>
    <dbReference type="NCBI Taxonomy" id="1812261"/>
    <lineage>
        <taxon>Bacteria</taxon>
        <taxon>Bacillati</taxon>
        <taxon>Bacillota</taxon>
        <taxon>Bacilli</taxon>
        <taxon>Bacillales</taxon>
        <taxon>Salinicoccaceae</taxon>
        <taxon>Phocicoccus</taxon>
    </lineage>
</organism>
<accession>A0A6V7RMB8</accession>
<dbReference type="PANTHER" id="PTHR33408:SF2">
    <property type="entry name" value="TRANSPOSASE DDE DOMAIN-CONTAINING PROTEIN"/>
    <property type="match status" value="1"/>
</dbReference>
<keyword evidence="5" id="KW-1185">Reference proteome</keyword>
<dbReference type="PANTHER" id="PTHR33408">
    <property type="entry name" value="TRANSPOSASE"/>
    <property type="match status" value="1"/>
</dbReference>
<proteinExistence type="predicted"/>
<dbReference type="Pfam" id="PF05598">
    <property type="entry name" value="DUF772"/>
    <property type="match status" value="1"/>
</dbReference>
<gene>
    <name evidence="4" type="ORF">JEOSCH030_01651</name>
</gene>
<evidence type="ECO:0000259" key="3">
    <source>
        <dbReference type="Pfam" id="PF13751"/>
    </source>
</evidence>
<feature type="region of interest" description="Disordered" evidence="1">
    <location>
        <begin position="215"/>
        <end position="235"/>
    </location>
</feature>
<feature type="compositionally biased region" description="Basic and acidic residues" evidence="1">
    <location>
        <begin position="215"/>
        <end position="233"/>
    </location>
</feature>
<dbReference type="AlphaFoldDB" id="A0A6V7RMB8"/>
<evidence type="ECO:0000313" key="5">
    <source>
        <dbReference type="Proteomes" id="UP000521032"/>
    </source>
</evidence>
<dbReference type="NCBIfam" id="NF033551">
    <property type="entry name" value="transpos_IS1182"/>
    <property type="match status" value="1"/>
</dbReference>
<dbReference type="RefSeq" id="WP_186088456.1">
    <property type="nucleotide sequence ID" value="NZ_BMDB01000004.1"/>
</dbReference>
<dbReference type="InterPro" id="IPR047629">
    <property type="entry name" value="IS1182_transpos"/>
</dbReference>
<comment type="caution">
    <text evidence="4">The sequence shown here is derived from an EMBL/GenBank/DDBJ whole genome shotgun (WGS) entry which is preliminary data.</text>
</comment>
<evidence type="ECO:0000256" key="1">
    <source>
        <dbReference type="SAM" id="MobiDB-lite"/>
    </source>
</evidence>
<sequence length="562" mass="66315">MFKDYNMNQVVLPLDLERKLKENDIAFTVHQMVEQIPDDAFNGFLRETGCPAYHPRMMMKIILCAYTQSVFSGRKIEALLEDSVRMMWLAQGYEPSYRTINRFRVHPEVKTLLRQCFVQFRCQLVEAQLIDDEAIFIDGTKIEANANKFTFVWRKSIENHSAQLVENSNKMYDELLAQSIIPEIERENPEVLSTEALNQIVAHLDDTVKTYDKQIEESDDAKERKQLRSERKAPKQYRKKFKDYLARHLKYQTALGIFGNRNSYSKTDPDATFMRMKDDYMGNGQLKADYNIQLATEGQYALAYEVFPNPTDTRTFIPFLDTIENNYFKLPNYIVADAGYGSEQNYEDVIHHRKRTPLITYNQYRKEKQKKYKNNPFHFSNWDYEAETDTFTCPNHQTLTFRYRSTRKDRYGYTRQFKVYECDDCSDCPLRHLCTQAEAGKNRKIHYNEKWEQQKEYIRTQLSNEETGEIYGKRKIDVEPVFGFLKANLCFTRMSVRGAENVENELGFAFMAVNLRKYTARKPCPPLNNDDFSNQKGANHEKLMIGTFFQLFWLVMSQPVFL</sequence>
<protein>
    <submittedName>
        <fullName evidence="4">Transposase DDE domain protein</fullName>
    </submittedName>
</protein>
<evidence type="ECO:0000259" key="2">
    <source>
        <dbReference type="Pfam" id="PF05598"/>
    </source>
</evidence>
<dbReference type="EMBL" id="CAJEWE010000011">
    <property type="protein sequence ID" value="CAD2079516.1"/>
    <property type="molecule type" value="Genomic_DNA"/>
</dbReference>
<dbReference type="Pfam" id="PF13751">
    <property type="entry name" value="DDE_Tnp_1_6"/>
    <property type="match status" value="1"/>
</dbReference>
<evidence type="ECO:0000313" key="4">
    <source>
        <dbReference type="EMBL" id="CAD2079516.1"/>
    </source>
</evidence>
<feature type="domain" description="Transposase InsH N-terminal" evidence="2">
    <location>
        <begin position="15"/>
        <end position="104"/>
    </location>
</feature>
<dbReference type="Proteomes" id="UP000521032">
    <property type="component" value="Unassembled WGS sequence"/>
</dbReference>
<reference evidence="4 5" key="1">
    <citation type="submission" date="2020-07" db="EMBL/GenBank/DDBJ databases">
        <authorList>
            <person name="Criscuolo A."/>
        </authorList>
    </citation>
    <scope>NUCLEOTIDE SEQUENCE [LARGE SCALE GENOMIC DNA]</scope>
    <source>
        <strain evidence="5">CIP 111030</strain>
    </source>
</reference>